<protein>
    <submittedName>
        <fullName evidence="1">Metalloendopeptidase</fullName>
    </submittedName>
</protein>
<evidence type="ECO:0000313" key="1">
    <source>
        <dbReference type="EMBL" id="RTE66960.1"/>
    </source>
</evidence>
<organism evidence="1 2">
    <name type="scientific">Amphritea opalescens</name>
    <dbReference type="NCBI Taxonomy" id="2490544"/>
    <lineage>
        <taxon>Bacteria</taxon>
        <taxon>Pseudomonadati</taxon>
        <taxon>Pseudomonadota</taxon>
        <taxon>Gammaproteobacteria</taxon>
        <taxon>Oceanospirillales</taxon>
        <taxon>Oceanospirillaceae</taxon>
        <taxon>Amphritea</taxon>
    </lineage>
</organism>
<dbReference type="AlphaFoldDB" id="A0A430KTZ5"/>
<gene>
    <name evidence="1" type="ORF">EH243_05015</name>
</gene>
<dbReference type="InterPro" id="IPR009912">
    <property type="entry name" value="DUF1451"/>
</dbReference>
<evidence type="ECO:0000313" key="2">
    <source>
        <dbReference type="Proteomes" id="UP000283087"/>
    </source>
</evidence>
<proteinExistence type="predicted"/>
<name>A0A430KTZ5_9GAMM</name>
<dbReference type="EMBL" id="RQXW01000003">
    <property type="protein sequence ID" value="RTE66960.1"/>
    <property type="molecule type" value="Genomic_DNA"/>
</dbReference>
<dbReference type="RefSeq" id="WP_126157545.1">
    <property type="nucleotide sequence ID" value="NZ_RQXW01000003.1"/>
</dbReference>
<accession>A0A430KTZ5</accession>
<dbReference type="Proteomes" id="UP000283087">
    <property type="component" value="Unassembled WGS sequence"/>
</dbReference>
<reference evidence="1 2" key="1">
    <citation type="submission" date="2018-11" db="EMBL/GenBank/DDBJ databases">
        <title>The draft genome sequence of Amphritea opalescens ANRC-JH13T.</title>
        <authorList>
            <person name="Fang Z."/>
            <person name="Zhang Y."/>
            <person name="Han X."/>
        </authorList>
    </citation>
    <scope>NUCLEOTIDE SEQUENCE [LARGE SCALE GENOMIC DNA]</scope>
    <source>
        <strain evidence="1 2">ANRC-JH13</strain>
    </source>
</reference>
<keyword evidence="2" id="KW-1185">Reference proteome</keyword>
<sequence>MSNKGSKESRDKDLSAQYDRVLNRLREDLTSAEQWSWDYLQQKIEEAVELELAAEDMTRDEMDLLSAYLKRDLKQLGYYAHETGEGIAAWLNFDLDYLEQTIATQLMDLADKTRIGITELQQRLAEGDDQYTAGEIAAPGTFVCVACGESVVHTTTGPLEACPKCGSELFTRQSAPWGSD</sequence>
<dbReference type="OrthoDB" id="3174978at2"/>
<comment type="caution">
    <text evidence="1">The sequence shown here is derived from an EMBL/GenBank/DDBJ whole genome shotgun (WGS) entry which is preliminary data.</text>
</comment>
<dbReference type="Pfam" id="PF07295">
    <property type="entry name" value="DUF1451"/>
    <property type="match status" value="1"/>
</dbReference>